<sequence length="106" mass="12492">MNYKMFPPTPRELYSKLKNSAKKRSIEFDLTIHDLYMIDLPISCPVLGIPLRWNIGEAKDDSYSFDRIDSSKGYTFDNLEVISFKANRCKNNLTEEEMKKFCLYYS</sequence>
<proteinExistence type="predicted"/>
<name>A0A6J5T486_9CAUD</name>
<gene>
    <name evidence="1" type="ORF">UFOVP1655_96</name>
</gene>
<dbReference type="EMBL" id="LR797523">
    <property type="protein sequence ID" value="CAB4222408.1"/>
    <property type="molecule type" value="Genomic_DNA"/>
</dbReference>
<accession>A0A6J5T486</accession>
<organism evidence="1">
    <name type="scientific">uncultured Caudovirales phage</name>
    <dbReference type="NCBI Taxonomy" id="2100421"/>
    <lineage>
        <taxon>Viruses</taxon>
        <taxon>Duplodnaviria</taxon>
        <taxon>Heunggongvirae</taxon>
        <taxon>Uroviricota</taxon>
        <taxon>Caudoviricetes</taxon>
        <taxon>Peduoviridae</taxon>
        <taxon>Maltschvirus</taxon>
        <taxon>Maltschvirus maltsch</taxon>
    </lineage>
</organism>
<protein>
    <submittedName>
        <fullName evidence="1">Uncharacterized protein</fullName>
    </submittedName>
</protein>
<evidence type="ECO:0000313" key="1">
    <source>
        <dbReference type="EMBL" id="CAB4222408.1"/>
    </source>
</evidence>
<reference evidence="1" key="1">
    <citation type="submission" date="2020-05" db="EMBL/GenBank/DDBJ databases">
        <authorList>
            <person name="Chiriac C."/>
            <person name="Salcher M."/>
            <person name="Ghai R."/>
            <person name="Kavagutti S V."/>
        </authorList>
    </citation>
    <scope>NUCLEOTIDE SEQUENCE</scope>
</reference>
<dbReference type="Gene3D" id="3.30.40.220">
    <property type="match status" value="1"/>
</dbReference>